<sequence>MPQLHLYRIEEVHGHDHFVIAPSGDVAAVYCECVGMPDSKPIMFRIHDGMVGLRDEAMRGLPALLAFGAVGVVRFDALDGWLMR</sequence>
<dbReference type="KEGG" id="cman:A9D14_01080"/>
<dbReference type="EMBL" id="CP019602">
    <property type="protein sequence ID" value="ARU15025.1"/>
    <property type="molecule type" value="Genomic_DNA"/>
</dbReference>
<dbReference type="AlphaFoldDB" id="A0A1Z1F8G3"/>
<evidence type="ECO:0000313" key="1">
    <source>
        <dbReference type="EMBL" id="ARU15025.1"/>
    </source>
</evidence>
<reference evidence="1 2" key="1">
    <citation type="submission" date="2017-01" db="EMBL/GenBank/DDBJ databases">
        <title>Complete genome sequence of esterase-producing bacterium Croceicoccus marinus E4A9.</title>
        <authorList>
            <person name="Wu Y.-H."/>
            <person name="Cheng H."/>
            <person name="Xu L."/>
            <person name="Huo Y.-Y."/>
            <person name="Wang C.-S."/>
            <person name="Xu X.-W."/>
        </authorList>
    </citation>
    <scope>NUCLEOTIDE SEQUENCE [LARGE SCALE GENOMIC DNA]</scope>
    <source>
        <strain evidence="1 2">E4A9</strain>
    </source>
</reference>
<gene>
    <name evidence="1" type="ORF">A9D14_01080</name>
</gene>
<accession>A0A1Z1F8G3</accession>
<evidence type="ECO:0000313" key="2">
    <source>
        <dbReference type="Proteomes" id="UP000195807"/>
    </source>
</evidence>
<proteinExistence type="predicted"/>
<organism evidence="1 2">
    <name type="scientific">Croceicoccus marinus</name>
    <dbReference type="NCBI Taxonomy" id="450378"/>
    <lineage>
        <taxon>Bacteria</taxon>
        <taxon>Pseudomonadati</taxon>
        <taxon>Pseudomonadota</taxon>
        <taxon>Alphaproteobacteria</taxon>
        <taxon>Sphingomonadales</taxon>
        <taxon>Erythrobacteraceae</taxon>
        <taxon>Croceicoccus</taxon>
    </lineage>
</organism>
<protein>
    <submittedName>
        <fullName evidence="1">Uncharacterized protein</fullName>
    </submittedName>
</protein>
<name>A0A1Z1F8G3_9SPHN</name>
<keyword evidence="2" id="KW-1185">Reference proteome</keyword>
<dbReference type="Proteomes" id="UP000195807">
    <property type="component" value="Chromosome"/>
</dbReference>